<reference evidence="1 2" key="1">
    <citation type="submission" date="2016-11" db="EMBL/GenBank/DDBJ databases">
        <authorList>
            <person name="Jaros S."/>
            <person name="Januszkiewicz K."/>
            <person name="Wedrychowicz H."/>
        </authorList>
    </citation>
    <scope>NUCLEOTIDE SEQUENCE [LARGE SCALE GENOMIC DNA]</scope>
    <source>
        <strain evidence="1 2">DSM 27063</strain>
    </source>
</reference>
<dbReference type="OrthoDB" id="673254at2"/>
<accession>A0A1M6ES18</accession>
<dbReference type="AlphaFoldDB" id="A0A1M6ES18"/>
<sequence length="209" mass="23083">MKTQFYFLFVGIFFLGIVCTSCKTDEPSYLIEENGLSYEINNLISSDIFNILDSLGMPIHTGGNPANIEGTFLVSQPVLLSSNLKDDSVGYEFEGIRILFSGKNNEELKLMAKFSQDSSQADWQESFISGNGNDFSVFSKIKTLNSTGKDSAFSAQIYSGTWSSDGLTDLHMAVVMLDNYNNPDGSYIDVGSARLIFDKDGFSKKIDNE</sequence>
<dbReference type="Proteomes" id="UP000184050">
    <property type="component" value="Unassembled WGS sequence"/>
</dbReference>
<proteinExistence type="predicted"/>
<organism evidence="1 2">
    <name type="scientific">Tangfeifania diversioriginum</name>
    <dbReference type="NCBI Taxonomy" id="1168035"/>
    <lineage>
        <taxon>Bacteria</taxon>
        <taxon>Pseudomonadati</taxon>
        <taxon>Bacteroidota</taxon>
        <taxon>Bacteroidia</taxon>
        <taxon>Marinilabiliales</taxon>
        <taxon>Prolixibacteraceae</taxon>
        <taxon>Tangfeifania</taxon>
    </lineage>
</organism>
<keyword evidence="2" id="KW-1185">Reference proteome</keyword>
<dbReference type="STRING" id="1168035.SAMN05444280_10799"/>
<dbReference type="EMBL" id="FQZE01000007">
    <property type="protein sequence ID" value="SHI88247.1"/>
    <property type="molecule type" value="Genomic_DNA"/>
</dbReference>
<protein>
    <submittedName>
        <fullName evidence="1">Uncharacterized protein</fullName>
    </submittedName>
</protein>
<evidence type="ECO:0000313" key="1">
    <source>
        <dbReference type="EMBL" id="SHI88247.1"/>
    </source>
</evidence>
<evidence type="ECO:0000313" key="2">
    <source>
        <dbReference type="Proteomes" id="UP000184050"/>
    </source>
</evidence>
<gene>
    <name evidence="1" type="ORF">SAMN05444280_10799</name>
</gene>
<dbReference type="RefSeq" id="WP_139279494.1">
    <property type="nucleotide sequence ID" value="NZ_FQZE01000007.1"/>
</dbReference>
<name>A0A1M6ES18_9BACT</name>